<evidence type="ECO:0000313" key="1">
    <source>
        <dbReference type="EMBL" id="KAJ8674265.1"/>
    </source>
</evidence>
<comment type="caution">
    <text evidence="1">The sequence shown here is derived from an EMBL/GenBank/DDBJ whole genome shotgun (WGS) entry which is preliminary data.</text>
</comment>
<reference evidence="1" key="1">
    <citation type="submission" date="2023-04" db="EMBL/GenBank/DDBJ databases">
        <title>A chromosome-level genome assembly of the parasitoid wasp Eretmocerus hayati.</title>
        <authorList>
            <person name="Zhong Y."/>
            <person name="Liu S."/>
            <person name="Liu Y."/>
        </authorList>
    </citation>
    <scope>NUCLEOTIDE SEQUENCE</scope>
    <source>
        <strain evidence="1">ZJU_SS_LIU_2023</strain>
    </source>
</reference>
<gene>
    <name evidence="1" type="ORF">QAD02_005527</name>
</gene>
<sequence>MSNNVSVAVNRKQSKYLEEPRAEGGLTAKGNDICGYDIANAVSAMNFVLRNQDTSQRERKNHFEQLFSILKQHMQKLTGKEAVQILLILRLPDVPQNLSLYSKLLTYVLDHMDHLTIEEYLQISYSTNTVNVDVGIKKYVHDCLVSKVAGQIQTAISQQDIEYLYHALHLMSKVPDQQKHHELLETLFEALCCYPKRISTQIAVSILISISDLKCASSSSWRNLVHRIQDEIVQETHLLDELQIKRIASAFTSIFKADGDPDLLKERFLDKVANEVINNHMGISVTVPVAARLIEVRHKNKGLINYACSSFFTKSYQNKINPREKSKYLEALINLLGYTNIKPVSWNKLQHCITESRELLDLSYERLLHVTVNLLVFNWCPTQLIEKVINSASDFSGAPVLTWRFCRMYQKLKSDPSYSGPMPTQFQLENIEKSLNDRSGPKTHLPLLSYLRKAISNPLSIKSNLRTQLFHRINHAIAFNEDGTLAEITTKSPTDNLFKDGVEYLENLEVPTGCRIILIVMIPQFWFFKNTKDLLGEQQMYLETLEMLYGHPVVVINQGVWDELSHEERTPFLINKIRAKIKNPVLEQKLIDCDKRVV</sequence>
<dbReference type="EMBL" id="CM056743">
    <property type="protein sequence ID" value="KAJ8674265.1"/>
    <property type="molecule type" value="Genomic_DNA"/>
</dbReference>
<evidence type="ECO:0000313" key="2">
    <source>
        <dbReference type="Proteomes" id="UP001239111"/>
    </source>
</evidence>
<name>A0ACC2NXK0_9HYME</name>
<organism evidence="1 2">
    <name type="scientific">Eretmocerus hayati</name>
    <dbReference type="NCBI Taxonomy" id="131215"/>
    <lineage>
        <taxon>Eukaryota</taxon>
        <taxon>Metazoa</taxon>
        <taxon>Ecdysozoa</taxon>
        <taxon>Arthropoda</taxon>
        <taxon>Hexapoda</taxon>
        <taxon>Insecta</taxon>
        <taxon>Pterygota</taxon>
        <taxon>Neoptera</taxon>
        <taxon>Endopterygota</taxon>
        <taxon>Hymenoptera</taxon>
        <taxon>Apocrita</taxon>
        <taxon>Proctotrupomorpha</taxon>
        <taxon>Chalcidoidea</taxon>
        <taxon>Aphelinidae</taxon>
        <taxon>Aphelininae</taxon>
        <taxon>Eretmocerus</taxon>
    </lineage>
</organism>
<dbReference type="Proteomes" id="UP001239111">
    <property type="component" value="Chromosome 3"/>
</dbReference>
<keyword evidence="2" id="KW-1185">Reference proteome</keyword>
<proteinExistence type="predicted"/>
<protein>
    <submittedName>
        <fullName evidence="1">Uncharacterized protein</fullName>
    </submittedName>
</protein>
<accession>A0ACC2NXK0</accession>